<reference evidence="3 4" key="1">
    <citation type="journal article" date="2020" name="Int. J. Syst. Evol. Microbiol.">
        <title>Reclassification of Streptomyces castelarensis and Streptomyces sporoclivatus as later heterotypic synonyms of Streptomyces antimycoticus.</title>
        <authorList>
            <person name="Komaki H."/>
            <person name="Tamura T."/>
        </authorList>
    </citation>
    <scope>NUCLEOTIDE SEQUENCE [LARGE SCALE GENOMIC DNA]</scope>
    <source>
        <strain evidence="3 4">NBRC 100767</strain>
    </source>
</reference>
<evidence type="ECO:0000313" key="4">
    <source>
        <dbReference type="Proteomes" id="UP000463951"/>
    </source>
</evidence>
<evidence type="ECO:0000259" key="2">
    <source>
        <dbReference type="Pfam" id="PF01548"/>
    </source>
</evidence>
<evidence type="ECO:0000313" key="3">
    <source>
        <dbReference type="EMBL" id="BBJ46944.1"/>
    </source>
</evidence>
<feature type="region of interest" description="Disordered" evidence="1">
    <location>
        <begin position="87"/>
        <end position="167"/>
    </location>
</feature>
<name>A0A499UY79_9ACTN</name>
<organism evidence="3 4">
    <name type="scientific">Streptomyces antimycoticus</name>
    <dbReference type="NCBI Taxonomy" id="68175"/>
    <lineage>
        <taxon>Bacteria</taxon>
        <taxon>Bacillati</taxon>
        <taxon>Actinomycetota</taxon>
        <taxon>Actinomycetes</taxon>
        <taxon>Kitasatosporales</taxon>
        <taxon>Streptomycetaceae</taxon>
        <taxon>Streptomyces</taxon>
        <taxon>Streptomyces violaceusniger group</taxon>
    </lineage>
</organism>
<dbReference type="GO" id="GO:0004803">
    <property type="term" value="F:transposase activity"/>
    <property type="evidence" value="ECO:0007669"/>
    <property type="project" value="InterPro"/>
</dbReference>
<feature type="domain" description="Transposase IS110-like N-terminal" evidence="2">
    <location>
        <begin position="3"/>
        <end position="93"/>
    </location>
</feature>
<dbReference type="InterPro" id="IPR002525">
    <property type="entry name" value="Transp_IS110-like_N"/>
</dbReference>
<evidence type="ECO:0000256" key="1">
    <source>
        <dbReference type="SAM" id="MobiDB-lite"/>
    </source>
</evidence>
<dbReference type="Pfam" id="PF01548">
    <property type="entry name" value="DEDD_Tnp_IS110"/>
    <property type="match status" value="1"/>
</dbReference>
<protein>
    <recommendedName>
        <fullName evidence="2">Transposase IS110-like N-terminal domain-containing protein</fullName>
    </recommendedName>
</protein>
<proteinExistence type="predicted"/>
<feature type="compositionally biased region" description="Low complexity" evidence="1">
    <location>
        <begin position="121"/>
        <end position="137"/>
    </location>
</feature>
<dbReference type="GO" id="GO:0006313">
    <property type="term" value="P:DNA transposition"/>
    <property type="evidence" value="ECO:0007669"/>
    <property type="project" value="InterPro"/>
</dbReference>
<dbReference type="EMBL" id="AP019620">
    <property type="protein sequence ID" value="BBJ46944.1"/>
    <property type="molecule type" value="Genomic_DNA"/>
</dbReference>
<sequence length="167" mass="18272">MKVINGEAQIVTLIEAARERADEVRWAVDISGRSSTPLLTLLVAHGQNVVYVPGRTVNRMSGVYRGEARTDAKDALVIADTARVRRGFTRPSPCRTTRRPPRLARGPGPRTPRLRPPDRQLPPAQALQPAPAARPPAFDGLDGHHAYGQAPYQMPLHPPCSGGKRWP</sequence>
<dbReference type="Proteomes" id="UP000463951">
    <property type="component" value="Chromosome"/>
</dbReference>
<gene>
    <name evidence="3" type="ORF">SSPO_096620</name>
</gene>
<accession>A0A499UY79</accession>
<dbReference type="GO" id="GO:0003677">
    <property type="term" value="F:DNA binding"/>
    <property type="evidence" value="ECO:0007669"/>
    <property type="project" value="InterPro"/>
</dbReference>
<dbReference type="AlphaFoldDB" id="A0A499UY79"/>